<evidence type="ECO:0000313" key="2">
    <source>
        <dbReference type="Proteomes" id="UP000233551"/>
    </source>
</evidence>
<keyword evidence="2" id="KW-1185">Reference proteome</keyword>
<reference evidence="1 2" key="1">
    <citation type="submission" date="2017-11" db="EMBL/GenBank/DDBJ databases">
        <title>De-novo sequencing of pomegranate (Punica granatum L.) genome.</title>
        <authorList>
            <person name="Akparov Z."/>
            <person name="Amiraslanov A."/>
            <person name="Hajiyeva S."/>
            <person name="Abbasov M."/>
            <person name="Kaur K."/>
            <person name="Hamwieh A."/>
            <person name="Solovyev V."/>
            <person name="Salamov A."/>
            <person name="Braich B."/>
            <person name="Kosarev P."/>
            <person name="Mahmoud A."/>
            <person name="Hajiyev E."/>
            <person name="Babayeva S."/>
            <person name="Izzatullayeva V."/>
            <person name="Mammadov A."/>
            <person name="Mammadov A."/>
            <person name="Sharifova S."/>
            <person name="Ojaghi J."/>
            <person name="Eynullazada K."/>
            <person name="Bayramov B."/>
            <person name="Abdulazimova A."/>
            <person name="Shahmuradov I."/>
        </authorList>
    </citation>
    <scope>NUCLEOTIDE SEQUENCE [LARGE SCALE GENOMIC DNA]</scope>
    <source>
        <strain evidence="2">cv. AG2017</strain>
        <tissue evidence="1">Leaf</tissue>
    </source>
</reference>
<evidence type="ECO:0000313" key="1">
    <source>
        <dbReference type="EMBL" id="PKI77674.1"/>
    </source>
</evidence>
<proteinExistence type="predicted"/>
<comment type="caution">
    <text evidence="1">The sequence shown here is derived from an EMBL/GenBank/DDBJ whole genome shotgun (WGS) entry which is preliminary data.</text>
</comment>
<dbReference type="Proteomes" id="UP000233551">
    <property type="component" value="Unassembled WGS sequence"/>
</dbReference>
<dbReference type="AlphaFoldDB" id="A0A2I0LAG0"/>
<name>A0A2I0LAG0_PUNGR</name>
<gene>
    <name evidence="1" type="ORF">CRG98_001904</name>
</gene>
<accession>A0A2I0LAG0</accession>
<protein>
    <submittedName>
        <fullName evidence="1">Uncharacterized protein</fullName>
    </submittedName>
</protein>
<dbReference type="EMBL" id="PGOL01000081">
    <property type="protein sequence ID" value="PKI77674.1"/>
    <property type="molecule type" value="Genomic_DNA"/>
</dbReference>
<sequence>MTGGVRTSLAGVTHYGDLGANFNQGDPSVAKKRSSWVDDARGDLGASVERECPNLHCRCDPSWVACVIVPPDRLASSMSTEMVA</sequence>
<organism evidence="1 2">
    <name type="scientific">Punica granatum</name>
    <name type="common">Pomegranate</name>
    <dbReference type="NCBI Taxonomy" id="22663"/>
    <lineage>
        <taxon>Eukaryota</taxon>
        <taxon>Viridiplantae</taxon>
        <taxon>Streptophyta</taxon>
        <taxon>Embryophyta</taxon>
        <taxon>Tracheophyta</taxon>
        <taxon>Spermatophyta</taxon>
        <taxon>Magnoliopsida</taxon>
        <taxon>eudicotyledons</taxon>
        <taxon>Gunneridae</taxon>
        <taxon>Pentapetalae</taxon>
        <taxon>rosids</taxon>
        <taxon>malvids</taxon>
        <taxon>Myrtales</taxon>
        <taxon>Lythraceae</taxon>
        <taxon>Punica</taxon>
    </lineage>
</organism>